<dbReference type="EMBL" id="NCBC01000360">
    <property type="protein sequence ID" value="OYV78465.1"/>
    <property type="molecule type" value="Genomic_DNA"/>
</dbReference>
<evidence type="ECO:0000313" key="3">
    <source>
        <dbReference type="Proteomes" id="UP000216779"/>
    </source>
</evidence>
<name>A0A257SZG3_9PROT</name>
<organism evidence="2 3">
    <name type="scientific">Acidithiobacillus ferrivorans</name>
    <dbReference type="NCBI Taxonomy" id="160808"/>
    <lineage>
        <taxon>Bacteria</taxon>
        <taxon>Pseudomonadati</taxon>
        <taxon>Pseudomonadota</taxon>
        <taxon>Acidithiobacillia</taxon>
        <taxon>Acidithiobacillales</taxon>
        <taxon>Acidithiobacillaceae</taxon>
        <taxon>Acidithiobacillus</taxon>
    </lineage>
</organism>
<gene>
    <name evidence="2" type="ORF">B7Z70_09435</name>
</gene>
<proteinExistence type="predicted"/>
<dbReference type="Pfam" id="PF09836">
    <property type="entry name" value="DUF2063"/>
    <property type="match status" value="1"/>
</dbReference>
<comment type="caution">
    <text evidence="2">The sequence shown here is derived from an EMBL/GenBank/DDBJ whole genome shotgun (WGS) entry which is preliminary data.</text>
</comment>
<protein>
    <submittedName>
        <fullName evidence="2">DUF2063 domain-containing protein</fullName>
    </submittedName>
</protein>
<evidence type="ECO:0000259" key="1">
    <source>
        <dbReference type="Pfam" id="PF09836"/>
    </source>
</evidence>
<dbReference type="AlphaFoldDB" id="A0A257SZG3"/>
<sequence>MNDALTWQKSFASAVFSQEDDIVIPGLGGPISAAVATAIYRNNVLEGFSEGLKNIYGAIFLLIGEDCFREISYAYCRAIPSLSGDRNAYGDRLPAFLARHPLTRSLAYLPDMARLEWASHEAYLAADHAVDNGLHASVRLVESDYPLMALWQLCRHPDTEETLDLDTLGGDRVLIARPQEDVLMRGVSVGEASWYRALLDKQSPDQAAAAARMTEHGCDPRLYWEFAVHTGLLVKRH</sequence>
<dbReference type="Proteomes" id="UP000216779">
    <property type="component" value="Unassembled WGS sequence"/>
</dbReference>
<evidence type="ECO:0000313" key="2">
    <source>
        <dbReference type="EMBL" id="OYV78465.1"/>
    </source>
</evidence>
<reference evidence="2 3" key="1">
    <citation type="submission" date="2017-03" db="EMBL/GenBank/DDBJ databases">
        <title>Lifting the veil on microbial sulfur biogeochemistry in mining wastewaters.</title>
        <authorList>
            <person name="Kantor R.S."/>
            <person name="Colenbrander Nelson T."/>
            <person name="Marshall S."/>
            <person name="Bennett D."/>
            <person name="Apte S."/>
            <person name="Camacho D."/>
            <person name="Thomas B.C."/>
            <person name="Warren L.A."/>
            <person name="Banfield J.F."/>
        </authorList>
    </citation>
    <scope>NUCLEOTIDE SEQUENCE [LARGE SCALE GENOMIC DNA]</scope>
    <source>
        <strain evidence="2">21-59-9</strain>
    </source>
</reference>
<dbReference type="InterPro" id="IPR018640">
    <property type="entry name" value="DUF2063"/>
</dbReference>
<feature type="domain" description="Putative DNA-binding" evidence="1">
    <location>
        <begin position="7"/>
        <end position="97"/>
    </location>
</feature>
<accession>A0A257SZG3</accession>